<evidence type="ECO:0000256" key="14">
    <source>
        <dbReference type="ARBA" id="ARBA00055237"/>
    </source>
</evidence>
<evidence type="ECO:0000256" key="13">
    <source>
        <dbReference type="ARBA" id="ARBA00048336"/>
    </source>
</evidence>
<dbReference type="SUPFAM" id="SSF81606">
    <property type="entry name" value="PP2C-like"/>
    <property type="match status" value="1"/>
</dbReference>
<dbReference type="EMBL" id="WBMX01010291">
    <property type="protein sequence ID" value="NXC21529.1"/>
    <property type="molecule type" value="Genomic_DNA"/>
</dbReference>
<dbReference type="PANTHER" id="PTHR47992">
    <property type="entry name" value="PROTEIN PHOSPHATASE"/>
    <property type="match status" value="1"/>
</dbReference>
<evidence type="ECO:0000256" key="12">
    <source>
        <dbReference type="ARBA" id="ARBA00047761"/>
    </source>
</evidence>
<evidence type="ECO:0000256" key="17">
    <source>
        <dbReference type="SAM" id="MobiDB-lite"/>
    </source>
</evidence>
<dbReference type="PROSITE" id="PS01032">
    <property type="entry name" value="PPM_1"/>
    <property type="match status" value="1"/>
</dbReference>
<comment type="caution">
    <text evidence="19">The sequence shown here is derived from an EMBL/GenBank/DDBJ whole genome shotgun (WGS) entry which is preliminary data.</text>
</comment>
<comment type="cofactor">
    <cofactor evidence="2">
        <name>Mg(2+)</name>
        <dbReference type="ChEBI" id="CHEBI:18420"/>
    </cofactor>
</comment>
<reference evidence="19" key="1">
    <citation type="submission" date="2019-09" db="EMBL/GenBank/DDBJ databases">
        <title>Bird 10,000 Genomes (B10K) Project - Family phase.</title>
        <authorList>
            <person name="Zhang G."/>
        </authorList>
    </citation>
    <scope>NUCLEOTIDE SEQUENCE</scope>
    <source>
        <strain evidence="19">B10K-CU-031-40</strain>
    </source>
</reference>
<dbReference type="Pfam" id="PF00481">
    <property type="entry name" value="PP2C"/>
    <property type="match status" value="1"/>
</dbReference>
<feature type="compositionally biased region" description="Polar residues" evidence="17">
    <location>
        <begin position="37"/>
        <end position="52"/>
    </location>
</feature>
<dbReference type="InterPro" id="IPR036457">
    <property type="entry name" value="PPM-type-like_dom_sf"/>
</dbReference>
<keyword evidence="8" id="KW-0460">Magnesium</keyword>
<dbReference type="EC" id="3.1.3.16" evidence="4"/>
<comment type="catalytic activity">
    <reaction evidence="12">
        <text>O-phospho-L-seryl-[protein] + H2O = L-seryl-[protein] + phosphate</text>
        <dbReference type="Rhea" id="RHEA:20629"/>
        <dbReference type="Rhea" id="RHEA-COMP:9863"/>
        <dbReference type="Rhea" id="RHEA-COMP:11604"/>
        <dbReference type="ChEBI" id="CHEBI:15377"/>
        <dbReference type="ChEBI" id="CHEBI:29999"/>
        <dbReference type="ChEBI" id="CHEBI:43474"/>
        <dbReference type="ChEBI" id="CHEBI:83421"/>
        <dbReference type="EC" id="3.1.3.16"/>
    </reaction>
</comment>
<evidence type="ECO:0000259" key="18">
    <source>
        <dbReference type="PROSITE" id="PS51746"/>
    </source>
</evidence>
<evidence type="ECO:0000256" key="3">
    <source>
        <dbReference type="ARBA" id="ARBA00004496"/>
    </source>
</evidence>
<evidence type="ECO:0000256" key="2">
    <source>
        <dbReference type="ARBA" id="ARBA00001946"/>
    </source>
</evidence>
<evidence type="ECO:0000256" key="9">
    <source>
        <dbReference type="ARBA" id="ARBA00022912"/>
    </source>
</evidence>
<dbReference type="FunFam" id="3.60.40.10:FF:000018">
    <property type="entry name" value="Integrin-linked kinase-associated serine/threonine phosphatase 2C"/>
    <property type="match status" value="1"/>
</dbReference>
<evidence type="ECO:0000256" key="10">
    <source>
        <dbReference type="ARBA" id="ARBA00022990"/>
    </source>
</evidence>
<evidence type="ECO:0000256" key="15">
    <source>
        <dbReference type="ARBA" id="ARBA00072449"/>
    </source>
</evidence>
<comment type="function">
    <text evidence="14">Protein phosphatase that may play a role in regulation of cell cycle progression via dephosphorylation of its substrates whose appropriate phosphorylation states might be crucial for cell proliferation. Selectively associates with integrin linked kinase (ILK), to modulate cell adhesion and growth factor signaling. Inhibits the ILK-GSK3B signaling axis and may play an important role in inhibiting oncogenic transformation.</text>
</comment>
<evidence type="ECO:0000256" key="7">
    <source>
        <dbReference type="ARBA" id="ARBA00022801"/>
    </source>
</evidence>
<keyword evidence="7 16" id="KW-0378">Hydrolase</keyword>
<sequence>KEAQKGSLLFDDLPPASSVDSGRGGSFLFDDLPPASSGDTASSATEQVSSARSLGKGEKRKSLEEEEKNGREELVEKKVCKGSVGILGLKGYVAERKGEREDMQDAHVILNDISEECQPLPSQITRVSYFAVFDGHGGVRASKFAAQNLHQNLIKKFPKGEVVSVEKTVKRCLLDTFKHTDEEFLKQASSQCSPIHYSLQLSQEVLHELQTHEGLLSAQAILCRYNEESQKHAALSLSKEHNPTQYEERMRIQKAGGNVRDGRVLGVLEVSRSIGDGQYKRCGVISLRSQRSSLGTRVCLISRFILIACDGLFKVFTPEEAVNFIVSCLEDKNIQTREGKLEADARYEAACNRLANKAVQRGSADNVTVMVVRIEH</sequence>
<dbReference type="PROSITE" id="PS51746">
    <property type="entry name" value="PPM_2"/>
    <property type="match status" value="1"/>
</dbReference>
<evidence type="ECO:0000256" key="6">
    <source>
        <dbReference type="ARBA" id="ARBA00022723"/>
    </source>
</evidence>
<dbReference type="GO" id="GO:0005737">
    <property type="term" value="C:cytoplasm"/>
    <property type="evidence" value="ECO:0007669"/>
    <property type="project" value="UniProtKB-SubCell"/>
</dbReference>
<dbReference type="SMART" id="SM00332">
    <property type="entry name" value="PP2Cc"/>
    <property type="match status" value="1"/>
</dbReference>
<feature type="region of interest" description="Disordered" evidence="17">
    <location>
        <begin position="1"/>
        <end position="72"/>
    </location>
</feature>
<feature type="non-terminal residue" evidence="19">
    <location>
        <position position="1"/>
    </location>
</feature>
<keyword evidence="9 16" id="KW-0904">Protein phosphatase</keyword>
<comment type="similarity">
    <text evidence="16">Belongs to the PP2C family.</text>
</comment>
<evidence type="ECO:0000256" key="8">
    <source>
        <dbReference type="ARBA" id="ARBA00022842"/>
    </source>
</evidence>
<keyword evidence="11" id="KW-0464">Manganese</keyword>
<keyword evidence="10" id="KW-0007">Acetylation</keyword>
<dbReference type="Gene3D" id="3.60.40.10">
    <property type="entry name" value="PPM-type phosphatase domain"/>
    <property type="match status" value="2"/>
</dbReference>
<dbReference type="Proteomes" id="UP000621168">
    <property type="component" value="Unassembled WGS sequence"/>
</dbReference>
<evidence type="ECO:0000256" key="11">
    <source>
        <dbReference type="ARBA" id="ARBA00023211"/>
    </source>
</evidence>
<evidence type="ECO:0000313" key="19">
    <source>
        <dbReference type="EMBL" id="NXC21529.1"/>
    </source>
</evidence>
<gene>
    <name evidence="19" type="primary">Ilkap</name>
    <name evidence="19" type="ORF">CORCRI_R11140</name>
</gene>
<dbReference type="InterPro" id="IPR000222">
    <property type="entry name" value="PP2C_BS"/>
</dbReference>
<name>A0A851LTI1_CORCR</name>
<feature type="non-terminal residue" evidence="19">
    <location>
        <position position="376"/>
    </location>
</feature>
<comment type="subcellular location">
    <subcellularLocation>
        <location evidence="3">Cytoplasm</location>
    </subcellularLocation>
</comment>
<proteinExistence type="inferred from homology"/>
<dbReference type="GO" id="GO:0004722">
    <property type="term" value="F:protein serine/threonine phosphatase activity"/>
    <property type="evidence" value="ECO:0007669"/>
    <property type="project" value="UniProtKB-EC"/>
</dbReference>
<comment type="cofactor">
    <cofactor evidence="1">
        <name>Mn(2+)</name>
        <dbReference type="ChEBI" id="CHEBI:29035"/>
    </cofactor>
</comment>
<evidence type="ECO:0000256" key="1">
    <source>
        <dbReference type="ARBA" id="ARBA00001936"/>
    </source>
</evidence>
<dbReference type="AlphaFoldDB" id="A0A851LTI1"/>
<evidence type="ECO:0000256" key="4">
    <source>
        <dbReference type="ARBA" id="ARBA00013081"/>
    </source>
</evidence>
<evidence type="ECO:0000256" key="16">
    <source>
        <dbReference type="RuleBase" id="RU003465"/>
    </source>
</evidence>
<comment type="catalytic activity">
    <reaction evidence="13">
        <text>O-phospho-L-threonyl-[protein] + H2O = L-threonyl-[protein] + phosphate</text>
        <dbReference type="Rhea" id="RHEA:47004"/>
        <dbReference type="Rhea" id="RHEA-COMP:11060"/>
        <dbReference type="Rhea" id="RHEA-COMP:11605"/>
        <dbReference type="ChEBI" id="CHEBI:15377"/>
        <dbReference type="ChEBI" id="CHEBI:30013"/>
        <dbReference type="ChEBI" id="CHEBI:43474"/>
        <dbReference type="ChEBI" id="CHEBI:61977"/>
        <dbReference type="EC" id="3.1.3.16"/>
    </reaction>
</comment>
<dbReference type="InterPro" id="IPR015655">
    <property type="entry name" value="PP2C"/>
</dbReference>
<evidence type="ECO:0000256" key="5">
    <source>
        <dbReference type="ARBA" id="ARBA00022490"/>
    </source>
</evidence>
<feature type="domain" description="PPM-type phosphatase" evidence="18">
    <location>
        <begin position="90"/>
        <end position="374"/>
    </location>
</feature>
<keyword evidence="20" id="KW-1185">Reference proteome</keyword>
<organism evidence="19 20">
    <name type="scientific">Corythaeola cristata</name>
    <name type="common">Great blue turaco</name>
    <dbReference type="NCBI Taxonomy" id="103954"/>
    <lineage>
        <taxon>Eukaryota</taxon>
        <taxon>Metazoa</taxon>
        <taxon>Chordata</taxon>
        <taxon>Craniata</taxon>
        <taxon>Vertebrata</taxon>
        <taxon>Euteleostomi</taxon>
        <taxon>Archelosauria</taxon>
        <taxon>Archosauria</taxon>
        <taxon>Dinosauria</taxon>
        <taxon>Saurischia</taxon>
        <taxon>Theropoda</taxon>
        <taxon>Coelurosauria</taxon>
        <taxon>Aves</taxon>
        <taxon>Neognathae</taxon>
        <taxon>Neoaves</taxon>
        <taxon>Otidimorphae</taxon>
        <taxon>Musophagiformes</taxon>
        <taxon>Musophagidae</taxon>
        <taxon>Corythaeola</taxon>
    </lineage>
</organism>
<dbReference type="GO" id="GO:0046872">
    <property type="term" value="F:metal ion binding"/>
    <property type="evidence" value="ECO:0007669"/>
    <property type="project" value="UniProtKB-KW"/>
</dbReference>
<evidence type="ECO:0000313" key="20">
    <source>
        <dbReference type="Proteomes" id="UP000621168"/>
    </source>
</evidence>
<accession>A0A851LTI1</accession>
<feature type="compositionally biased region" description="Basic and acidic residues" evidence="17">
    <location>
        <begin position="55"/>
        <end position="72"/>
    </location>
</feature>
<keyword evidence="6" id="KW-0479">Metal-binding</keyword>
<dbReference type="CDD" id="cd00143">
    <property type="entry name" value="PP2Cc"/>
    <property type="match status" value="1"/>
</dbReference>
<dbReference type="InterPro" id="IPR001932">
    <property type="entry name" value="PPM-type_phosphatase-like_dom"/>
</dbReference>
<protein>
    <recommendedName>
        <fullName evidence="15">Integrin-linked kinase-associated serine/threonine phosphatase 2C</fullName>
        <ecNumber evidence="4">3.1.3.16</ecNumber>
    </recommendedName>
</protein>
<keyword evidence="5" id="KW-0963">Cytoplasm</keyword>
<dbReference type="OrthoDB" id="10264738at2759"/>